<feature type="domain" description="Fatty acyl-CoA reductase C-terminal" evidence="17">
    <location>
        <begin position="811"/>
        <end position="902"/>
    </location>
</feature>
<evidence type="ECO:0000256" key="15">
    <source>
        <dbReference type="SAM" id="Coils"/>
    </source>
</evidence>
<evidence type="ECO:0000256" key="11">
    <source>
        <dbReference type="ARBA" id="ARBA00049089"/>
    </source>
</evidence>
<evidence type="ECO:0000313" key="19">
    <source>
        <dbReference type="Ensembl" id="ENSEBUP00000011825.1"/>
    </source>
</evidence>
<evidence type="ECO:0000256" key="12">
    <source>
        <dbReference type="ARBA" id="ARBA00049865"/>
    </source>
</evidence>
<reference evidence="19" key="1">
    <citation type="submission" date="2025-08" db="UniProtKB">
        <authorList>
            <consortium name="Ensembl"/>
        </authorList>
    </citation>
    <scope>IDENTIFICATION</scope>
</reference>
<dbReference type="Proteomes" id="UP000694388">
    <property type="component" value="Unplaced"/>
</dbReference>
<dbReference type="Ensembl" id="ENSEBUT00000012401.1">
    <property type="protein sequence ID" value="ENSEBUP00000011825.1"/>
    <property type="gene ID" value="ENSEBUG00000007567.1"/>
</dbReference>
<comment type="catalytic activity">
    <reaction evidence="13">
        <text>eicosanoyl-CoA + 2 NADPH + 2 H(+) = eicosan-1-ol + 2 NADP(+) + CoA</text>
        <dbReference type="Rhea" id="RHEA:81727"/>
        <dbReference type="ChEBI" id="CHEBI:15378"/>
        <dbReference type="ChEBI" id="CHEBI:57287"/>
        <dbReference type="ChEBI" id="CHEBI:57380"/>
        <dbReference type="ChEBI" id="CHEBI:57783"/>
        <dbReference type="ChEBI" id="CHEBI:58349"/>
        <dbReference type="ChEBI" id="CHEBI:75627"/>
    </reaction>
    <physiologicalReaction direction="left-to-right" evidence="13">
        <dbReference type="Rhea" id="RHEA:81728"/>
    </physiologicalReaction>
</comment>
<feature type="transmembrane region" description="Helical" evidence="14">
    <location>
        <begin position="922"/>
        <end position="940"/>
    </location>
</feature>
<dbReference type="GO" id="GO:0005778">
    <property type="term" value="C:peroxisomal membrane"/>
    <property type="evidence" value="ECO:0007669"/>
    <property type="project" value="UniProtKB-SubCell"/>
</dbReference>
<dbReference type="GO" id="GO:0080019">
    <property type="term" value="F:alcohol-forming very long-chain fatty acyl-CoA reductase activity"/>
    <property type="evidence" value="ECO:0007669"/>
    <property type="project" value="InterPro"/>
</dbReference>
<keyword evidence="15" id="KW-0175">Coiled coil</keyword>
<evidence type="ECO:0000256" key="6">
    <source>
        <dbReference type="ARBA" id="ARBA00022989"/>
    </source>
</evidence>
<evidence type="ECO:0000256" key="7">
    <source>
        <dbReference type="ARBA" id="ARBA00023098"/>
    </source>
</evidence>
<evidence type="ECO:0000256" key="5">
    <source>
        <dbReference type="ARBA" id="ARBA00022692"/>
    </source>
</evidence>
<organism evidence="19 20">
    <name type="scientific">Eptatretus burgeri</name>
    <name type="common">Inshore hagfish</name>
    <dbReference type="NCBI Taxonomy" id="7764"/>
    <lineage>
        <taxon>Eukaryota</taxon>
        <taxon>Metazoa</taxon>
        <taxon>Chordata</taxon>
        <taxon>Craniata</taxon>
        <taxon>Vertebrata</taxon>
        <taxon>Cyclostomata</taxon>
        <taxon>Myxini</taxon>
        <taxon>Myxiniformes</taxon>
        <taxon>Myxinidae</taxon>
        <taxon>Eptatretinae</taxon>
        <taxon>Eptatretus</taxon>
    </lineage>
</organism>
<keyword evidence="14" id="KW-0521">NADP</keyword>
<proteinExistence type="inferred from homology"/>
<dbReference type="CDD" id="cd09071">
    <property type="entry name" value="FAR_C"/>
    <property type="match status" value="1"/>
</dbReference>
<comment type="subcellular location">
    <subcellularLocation>
        <location evidence="1">Membrane</location>
        <topology evidence="1">Multi-pass membrane protein</topology>
    </subcellularLocation>
    <subcellularLocation>
        <location evidence="2">Peroxisome membrane</location>
        <topology evidence="2">Single-pass membrane protein</topology>
    </subcellularLocation>
</comment>
<feature type="transmembrane region" description="Helical" evidence="14">
    <location>
        <begin position="946"/>
        <end position="963"/>
    </location>
</feature>
<dbReference type="InterPro" id="IPR013120">
    <property type="entry name" value="FAR_NAD-bd"/>
</dbReference>
<keyword evidence="4 14" id="KW-0444">Lipid biosynthesis</keyword>
<dbReference type="PANTHER" id="PTHR11011:SF45">
    <property type="entry name" value="FATTY ACYL-COA REDUCTASE CG8306-RELATED"/>
    <property type="match status" value="1"/>
</dbReference>
<evidence type="ECO:0000259" key="17">
    <source>
        <dbReference type="Pfam" id="PF03015"/>
    </source>
</evidence>
<dbReference type="InterPro" id="IPR026055">
    <property type="entry name" value="FAR"/>
</dbReference>
<evidence type="ECO:0000256" key="14">
    <source>
        <dbReference type="RuleBase" id="RU363097"/>
    </source>
</evidence>
<evidence type="ECO:0000313" key="20">
    <source>
        <dbReference type="Proteomes" id="UP000694388"/>
    </source>
</evidence>
<dbReference type="PANTHER" id="PTHR11011">
    <property type="entry name" value="MALE STERILITY PROTEIN 2-RELATED"/>
    <property type="match status" value="1"/>
</dbReference>
<dbReference type="Gene3D" id="3.40.50.720">
    <property type="entry name" value="NAD(P)-binding Rossmann-like Domain"/>
    <property type="match status" value="1"/>
</dbReference>
<comment type="catalytic activity">
    <reaction evidence="10">
        <text>hexadecanoyl-CoA + 2 NADPH + 2 H(+) = hexadecan-1-ol + 2 NADP(+) + CoA</text>
        <dbReference type="Rhea" id="RHEA:36315"/>
        <dbReference type="ChEBI" id="CHEBI:15378"/>
        <dbReference type="ChEBI" id="CHEBI:16125"/>
        <dbReference type="ChEBI" id="CHEBI:57287"/>
        <dbReference type="ChEBI" id="CHEBI:57379"/>
        <dbReference type="ChEBI" id="CHEBI:57783"/>
        <dbReference type="ChEBI" id="CHEBI:58349"/>
        <dbReference type="EC" id="1.2.1.84"/>
    </reaction>
    <physiologicalReaction direction="left-to-right" evidence="10">
        <dbReference type="Rhea" id="RHEA:36316"/>
    </physiologicalReaction>
</comment>
<dbReference type="GO" id="GO:0035336">
    <property type="term" value="P:long-chain fatty-acyl-CoA metabolic process"/>
    <property type="evidence" value="ECO:0007669"/>
    <property type="project" value="TreeGrafter"/>
</dbReference>
<accession>A0A8C4WUK2</accession>
<comment type="catalytic activity">
    <reaction evidence="9">
        <text>octadecanoyl-CoA + 2 NADPH + 2 H(+) = octadecan-1-ol + 2 NADP(+) + CoA</text>
        <dbReference type="Rhea" id="RHEA:36319"/>
        <dbReference type="ChEBI" id="CHEBI:15378"/>
        <dbReference type="ChEBI" id="CHEBI:32154"/>
        <dbReference type="ChEBI" id="CHEBI:57287"/>
        <dbReference type="ChEBI" id="CHEBI:57394"/>
        <dbReference type="ChEBI" id="CHEBI:57783"/>
        <dbReference type="ChEBI" id="CHEBI:58349"/>
        <dbReference type="EC" id="1.2.1.84"/>
    </reaction>
    <physiologicalReaction direction="left-to-right" evidence="9">
        <dbReference type="Rhea" id="RHEA:36320"/>
    </physiologicalReaction>
</comment>
<comment type="catalytic activity">
    <reaction evidence="11">
        <text>a long-chain fatty acyl-CoA + 2 NADPH + 2 H(+) = a long-chain primary fatty alcohol + 2 NADP(+) + CoA</text>
        <dbReference type="Rhea" id="RHEA:52716"/>
        <dbReference type="ChEBI" id="CHEBI:15378"/>
        <dbReference type="ChEBI" id="CHEBI:57287"/>
        <dbReference type="ChEBI" id="CHEBI:57783"/>
        <dbReference type="ChEBI" id="CHEBI:58349"/>
        <dbReference type="ChEBI" id="CHEBI:77396"/>
        <dbReference type="ChEBI" id="CHEBI:83139"/>
        <dbReference type="EC" id="1.2.1.84"/>
    </reaction>
    <physiologicalReaction direction="left-to-right" evidence="11">
        <dbReference type="Rhea" id="RHEA:52717"/>
    </physiologicalReaction>
</comment>
<dbReference type="InterPro" id="IPR033640">
    <property type="entry name" value="FAR_C"/>
</dbReference>
<dbReference type="EC" id="1.2.1.84" evidence="14"/>
<evidence type="ECO:0000256" key="3">
    <source>
        <dbReference type="ARBA" id="ARBA00005928"/>
    </source>
</evidence>
<keyword evidence="5 14" id="KW-0812">Transmembrane</keyword>
<feature type="region of interest" description="Disordered" evidence="16">
    <location>
        <begin position="133"/>
        <end position="154"/>
    </location>
</feature>
<evidence type="ECO:0000259" key="18">
    <source>
        <dbReference type="Pfam" id="PF07993"/>
    </source>
</evidence>
<dbReference type="FunFam" id="3.40.50.720:FF:000143">
    <property type="entry name" value="Fatty acyl-CoA reductase"/>
    <property type="match status" value="1"/>
</dbReference>
<evidence type="ECO:0000256" key="13">
    <source>
        <dbReference type="ARBA" id="ARBA00049930"/>
    </source>
</evidence>
<dbReference type="GeneTree" id="ENSGT00390000006367"/>
<evidence type="ECO:0000256" key="10">
    <source>
        <dbReference type="ARBA" id="ARBA00048521"/>
    </source>
</evidence>
<evidence type="ECO:0000256" key="1">
    <source>
        <dbReference type="ARBA" id="ARBA00004141"/>
    </source>
</evidence>
<comment type="similarity">
    <text evidence="3 14">Belongs to the fatty acyl-CoA reductase family.</text>
</comment>
<sequence length="969" mass="109823">MSTSRPNVPGRDTQLQIRTNEEEDDFGGFEAADPLPETGDGIPAVSPAVPWATYPLGLSSHLTPDILLDQYDGCSSERSKLGLAESTRSTLATINVMKTDHTSSWQPRLLDSPSIPTGSSLEMHNVVIAKMGAQSSSESPAEIQDMKGQTSSSSDFQAKLSNAEQEKLRIQQDLEEALVHNKQLESRLSEMQANCASTQEHYARLQELHAKDMQELRDGGHEALVIIVEEYKALCAAEVQRQSEVSELKVTAAVERQTKSCQDLLEAQHLRLQDMLEKERESCWANTEKCLEKQSEEFQIKIDAALAEERQKSRKAFQAAIQEELELWRTAQKSMEEEKEVRRLEAEDALASRLKDRVTEEAKALEALLQDLVQKERQKSQEMLRKVVEEERECGKQAAQEAKEQTLLEMHTLAKEACQMAKRIFVKLSAVYRLQLKNGKINLREREKVKTSAAKTAFQPPPEFLNMPGSQSPDVPSVTDFYAGKQVLLTGGTGFLGKVLLEKLLRSCPDVKTVYLLVRSKAGQKPLERVQDMTSCKLFDRLREEQAEFGDKIVPVASDLMQPDLGLSASDMEHLLSSVNIIIHCAATIRFDEPLKFALQLNVVATRTLLGLARRMSNLEVFVHTSTAYSNCNRRYIEETVYAPPVEPLKLLDTVQWLEEGILEAITPRLIGDQPNTYTYTKALAEAVVQQESSNGWIDNFNGPSGLFIAAGKGILRTMRASNDAVADLIPVDVVVNVMLAAGWYTAVNRPRNVMIYNCTTGGINPFHWGEVEHHVNLSFKTNPLDHALRQPNVNLCSNGFLHRYWLTVSHRAPAFLYDLYLVLTGRQPRMMRIVNRLHKNMTLLEYFASRSWVWRSDNLGMLLAKLGPEDTKIFNFDIHQLNWPEYIENYCMGTKMYLLNEEMSGLPAARNHLKKLRNIRYVYNTLLIVIIWRIFIARSQMARNVWYFVVSLCYKFLSYFRASSTIRR</sequence>
<keyword evidence="7 14" id="KW-0443">Lipid metabolism</keyword>
<feature type="domain" description="Thioester reductase (TE)" evidence="18">
    <location>
        <begin position="489"/>
        <end position="739"/>
    </location>
</feature>
<name>A0A8C4WUK2_EPTBU</name>
<protein>
    <recommendedName>
        <fullName evidence="14">Fatty acyl-CoA reductase</fullName>
        <ecNumber evidence="14">1.2.1.84</ecNumber>
    </recommendedName>
</protein>
<keyword evidence="14" id="KW-0560">Oxidoreductase</keyword>
<keyword evidence="8 14" id="KW-0472">Membrane</keyword>
<evidence type="ECO:0000256" key="8">
    <source>
        <dbReference type="ARBA" id="ARBA00023136"/>
    </source>
</evidence>
<dbReference type="SUPFAM" id="SSF51735">
    <property type="entry name" value="NAD(P)-binding Rossmann-fold domains"/>
    <property type="match status" value="1"/>
</dbReference>
<dbReference type="CDD" id="cd05236">
    <property type="entry name" value="FAR-N_SDR_e"/>
    <property type="match status" value="1"/>
</dbReference>
<feature type="region of interest" description="Disordered" evidence="16">
    <location>
        <begin position="1"/>
        <end position="38"/>
    </location>
</feature>
<evidence type="ECO:0000256" key="9">
    <source>
        <dbReference type="ARBA" id="ARBA00047991"/>
    </source>
</evidence>
<evidence type="ECO:0000256" key="2">
    <source>
        <dbReference type="ARBA" id="ARBA00004549"/>
    </source>
</evidence>
<dbReference type="InterPro" id="IPR036291">
    <property type="entry name" value="NAD(P)-bd_dom_sf"/>
</dbReference>
<evidence type="ECO:0000256" key="16">
    <source>
        <dbReference type="SAM" id="MobiDB-lite"/>
    </source>
</evidence>
<dbReference type="Pfam" id="PF03015">
    <property type="entry name" value="Sterile"/>
    <property type="match status" value="1"/>
</dbReference>
<evidence type="ECO:0000256" key="4">
    <source>
        <dbReference type="ARBA" id="ARBA00022516"/>
    </source>
</evidence>
<comment type="function">
    <text evidence="14">Catalyzes the reduction of fatty acyl-CoA to fatty alcohols.</text>
</comment>
<dbReference type="AlphaFoldDB" id="A0A8C4WUK2"/>
<keyword evidence="6 14" id="KW-1133">Transmembrane helix</keyword>
<reference evidence="19" key="2">
    <citation type="submission" date="2025-09" db="UniProtKB">
        <authorList>
            <consortium name="Ensembl"/>
        </authorList>
    </citation>
    <scope>IDENTIFICATION</scope>
</reference>
<comment type="catalytic activity">
    <reaction evidence="12">
        <text>18-methylnonadecanoyl-CoA + 2 NADPH + 2 H(+) = 18-methylnonadecan-1-ol + 2 NADP(+) + CoA</text>
        <dbReference type="Rhea" id="RHEA:81767"/>
        <dbReference type="ChEBI" id="CHEBI:15378"/>
        <dbReference type="ChEBI" id="CHEBI:57287"/>
        <dbReference type="ChEBI" id="CHEBI:57783"/>
        <dbReference type="ChEBI" id="CHEBI:58349"/>
        <dbReference type="ChEBI" id="CHEBI:84914"/>
        <dbReference type="ChEBI" id="CHEBI:231999"/>
    </reaction>
    <physiologicalReaction direction="left-to-right" evidence="12">
        <dbReference type="Rhea" id="RHEA:81768"/>
    </physiologicalReaction>
</comment>
<feature type="coiled-coil region" evidence="15">
    <location>
        <begin position="351"/>
        <end position="416"/>
    </location>
</feature>
<dbReference type="Pfam" id="PF07993">
    <property type="entry name" value="NAD_binding_4"/>
    <property type="match status" value="1"/>
</dbReference>
<dbReference type="GO" id="GO:0102965">
    <property type="term" value="F:alcohol-forming long-chain fatty acyl-CoA reductase activity"/>
    <property type="evidence" value="ECO:0007669"/>
    <property type="project" value="UniProtKB-EC"/>
</dbReference>
<keyword evidence="20" id="KW-1185">Reference proteome</keyword>